<dbReference type="Gene3D" id="3.40.50.300">
    <property type="entry name" value="P-loop containing nucleotide triphosphate hydrolases"/>
    <property type="match status" value="2"/>
</dbReference>
<protein>
    <submittedName>
        <fullName evidence="6">ABC-F family ATP-binding cassette domain-containing protein</fullName>
    </submittedName>
</protein>
<dbReference type="EMBL" id="JBBWWT010000001">
    <property type="protein sequence ID" value="MEL1263328.1"/>
    <property type="molecule type" value="Genomic_DNA"/>
</dbReference>
<keyword evidence="7" id="KW-1185">Reference proteome</keyword>
<dbReference type="InterPro" id="IPR050611">
    <property type="entry name" value="ABCF"/>
</dbReference>
<dbReference type="GO" id="GO:0005524">
    <property type="term" value="F:ATP binding"/>
    <property type="evidence" value="ECO:0007669"/>
    <property type="project" value="UniProtKB-KW"/>
</dbReference>
<name>A0ABU9IXV2_9GAMM</name>
<proteinExistence type="predicted"/>
<dbReference type="CDD" id="cd03221">
    <property type="entry name" value="ABCF_EF-3"/>
    <property type="match status" value="1"/>
</dbReference>
<evidence type="ECO:0000256" key="1">
    <source>
        <dbReference type="ARBA" id="ARBA00022737"/>
    </source>
</evidence>
<evidence type="ECO:0000256" key="3">
    <source>
        <dbReference type="ARBA" id="ARBA00022840"/>
    </source>
</evidence>
<dbReference type="Pfam" id="PF00005">
    <property type="entry name" value="ABC_tran"/>
    <property type="match status" value="2"/>
</dbReference>
<organism evidence="6 7">
    <name type="scientific">Pseudoxanthomonas putridarboris</name>
    <dbReference type="NCBI Taxonomy" id="752605"/>
    <lineage>
        <taxon>Bacteria</taxon>
        <taxon>Pseudomonadati</taxon>
        <taxon>Pseudomonadota</taxon>
        <taxon>Gammaproteobacteria</taxon>
        <taxon>Lysobacterales</taxon>
        <taxon>Lysobacteraceae</taxon>
        <taxon>Pseudoxanthomonas</taxon>
    </lineage>
</organism>
<dbReference type="PANTHER" id="PTHR19211">
    <property type="entry name" value="ATP-BINDING TRANSPORT PROTEIN-RELATED"/>
    <property type="match status" value="1"/>
</dbReference>
<feature type="domain" description="ABC transporter" evidence="5">
    <location>
        <begin position="6"/>
        <end position="238"/>
    </location>
</feature>
<dbReference type="PROSITE" id="PS50893">
    <property type="entry name" value="ABC_TRANSPORTER_2"/>
    <property type="match status" value="2"/>
</dbReference>
<evidence type="ECO:0000313" key="7">
    <source>
        <dbReference type="Proteomes" id="UP001459204"/>
    </source>
</evidence>
<comment type="caution">
    <text evidence="6">The sequence shown here is derived from an EMBL/GenBank/DDBJ whole genome shotgun (WGS) entry which is preliminary data.</text>
</comment>
<evidence type="ECO:0000256" key="2">
    <source>
        <dbReference type="ARBA" id="ARBA00022741"/>
    </source>
</evidence>
<dbReference type="Proteomes" id="UP001459204">
    <property type="component" value="Unassembled WGS sequence"/>
</dbReference>
<reference evidence="6 7" key="1">
    <citation type="submission" date="2024-04" db="EMBL/GenBank/DDBJ databases">
        <title>Draft genome sequence of Pseudoxanthomonas putridarboris WD12.</title>
        <authorList>
            <person name="Oh J."/>
        </authorList>
    </citation>
    <scope>NUCLEOTIDE SEQUENCE [LARGE SCALE GENOMIC DNA]</scope>
    <source>
        <strain evidence="6 7">WD12</strain>
    </source>
</reference>
<dbReference type="RefSeq" id="WP_341724508.1">
    <property type="nucleotide sequence ID" value="NZ_JBBWWT010000001.1"/>
</dbReference>
<dbReference type="InterPro" id="IPR003439">
    <property type="entry name" value="ABC_transporter-like_ATP-bd"/>
</dbReference>
<keyword evidence="3 6" id="KW-0067">ATP-binding</keyword>
<keyword evidence="1" id="KW-0677">Repeat</keyword>
<accession>A0ABU9IXV2</accession>
<feature type="domain" description="ABC transporter" evidence="5">
    <location>
        <begin position="341"/>
        <end position="540"/>
    </location>
</feature>
<dbReference type="InterPro" id="IPR027417">
    <property type="entry name" value="P-loop_NTPase"/>
</dbReference>
<evidence type="ECO:0000313" key="6">
    <source>
        <dbReference type="EMBL" id="MEL1263328.1"/>
    </source>
</evidence>
<feature type="region of interest" description="Disordered" evidence="4">
    <location>
        <begin position="242"/>
        <end position="270"/>
    </location>
</feature>
<dbReference type="InterPro" id="IPR003593">
    <property type="entry name" value="AAA+_ATPase"/>
</dbReference>
<dbReference type="SMART" id="SM00382">
    <property type="entry name" value="AAA"/>
    <property type="match status" value="2"/>
</dbReference>
<gene>
    <name evidence="6" type="ORF">AAD027_02955</name>
</gene>
<sequence>MTDARIRVSQLSFSWPDGTPVLDGLSFSLGASRTGLVAPNGAGKSTLLKLLAGQLQPSAGRIETQGTLAYLPQHASLDAQASVADVLGVARRLRALEAVLAGEATASDFDTIDGHWDLRERVATLLVRLGLGEVSLQRRLSTFSGGEAMSLALAARLLRRPDVLLLDEPTNHLDREARQRLREVLAGWQGCLLVASHDRELLEGMEQIAVLRPSTLRVYGGGFDFHRQAVEEEQRAAEQRVRHLRGEVQREQRERQQARERADRRAGTASRRFADGGMPRIVAGNRKRSAQVSAGRTDEVHAGRLADVRLQLLEASQALEDVVDMDFSLPATRVPGDRVIFHGDGLRVSLGERALFGADGVSLTIRGPERIALIGGNGVGKTTLLRILAGQQDPDEGTVRRANLRVAGLPQRLDLLDPARTVAENFADSAPAMPAPERARLLARLQFRGSRRDLPVGALSGGERLRATLLCILHAEPAPQLLLLDEPTNNLDLASVAQLEQALNAYEGALVVVSHDESFLDALGLTRRLRLSGGMLREVG</sequence>
<evidence type="ECO:0000259" key="5">
    <source>
        <dbReference type="PROSITE" id="PS50893"/>
    </source>
</evidence>
<keyword evidence="2" id="KW-0547">Nucleotide-binding</keyword>
<dbReference type="SUPFAM" id="SSF52540">
    <property type="entry name" value="P-loop containing nucleoside triphosphate hydrolases"/>
    <property type="match status" value="2"/>
</dbReference>
<dbReference type="PANTHER" id="PTHR19211:SF6">
    <property type="entry name" value="BLL7188 PROTEIN"/>
    <property type="match status" value="1"/>
</dbReference>
<evidence type="ECO:0000256" key="4">
    <source>
        <dbReference type="SAM" id="MobiDB-lite"/>
    </source>
</evidence>
<feature type="compositionally biased region" description="Basic and acidic residues" evidence="4">
    <location>
        <begin position="242"/>
        <end position="266"/>
    </location>
</feature>